<gene>
    <name evidence="2" type="ORF">C3L24_09775</name>
</gene>
<dbReference type="InterPro" id="IPR005180">
    <property type="entry name" value="DUF302"/>
</dbReference>
<evidence type="ECO:0000313" key="3">
    <source>
        <dbReference type="Proteomes" id="UP000250928"/>
    </source>
</evidence>
<sequence length="156" mass="17101">MRHLAIALLTAISASPFAAEPITGPEDPITIYTTGYPFDEVKENVQMAITGQGMLISGTLHISDMLERTAKDTGFEKLYEKAESLEFCNLQLSYLMSSAHPANLTTCPLTIGIYVKAGEPDTTYVAYQRASLLGESREVAEKLDNLLDLLVREAIE</sequence>
<evidence type="ECO:0000313" key="2">
    <source>
        <dbReference type="EMBL" id="PUE00109.1"/>
    </source>
</evidence>
<dbReference type="CDD" id="cd14797">
    <property type="entry name" value="DUF302"/>
    <property type="match status" value="1"/>
</dbReference>
<dbReference type="Proteomes" id="UP000250928">
    <property type="component" value="Unassembled WGS sequence"/>
</dbReference>
<dbReference type="InterPro" id="IPR035923">
    <property type="entry name" value="TT1751-like_sf"/>
</dbReference>
<reference evidence="2 3" key="1">
    <citation type="submission" date="2018-01" db="EMBL/GenBank/DDBJ databases">
        <title>Novel co-symbiosis in the lucinid bivalve Phacoides pectinatus.</title>
        <authorList>
            <person name="Lim S.J."/>
            <person name="Davis B.G."/>
            <person name="Gill D.E."/>
            <person name="Engel A.S."/>
            <person name="Anderson L.C."/>
            <person name="Campbell B.J."/>
        </authorList>
    </citation>
    <scope>NUCLEOTIDE SEQUENCE [LARGE SCALE GENOMIC DNA]</scope>
    <source>
        <strain evidence="2">N3_P5</strain>
    </source>
</reference>
<dbReference type="Gene3D" id="3.30.310.70">
    <property type="entry name" value="TT1751-like domain"/>
    <property type="match status" value="1"/>
</dbReference>
<comment type="caution">
    <text evidence="2">The sequence shown here is derived from an EMBL/GenBank/DDBJ whole genome shotgun (WGS) entry which is preliminary data.</text>
</comment>
<protein>
    <submittedName>
        <fullName evidence="2">Uncharacterized protein</fullName>
    </submittedName>
</protein>
<organism evidence="2 3">
    <name type="scientific">Candidatus Sedimenticola endophacoides</name>
    <dbReference type="NCBI Taxonomy" id="2548426"/>
    <lineage>
        <taxon>Bacteria</taxon>
        <taxon>Pseudomonadati</taxon>
        <taxon>Pseudomonadota</taxon>
        <taxon>Gammaproteobacteria</taxon>
        <taxon>Chromatiales</taxon>
        <taxon>Sedimenticolaceae</taxon>
        <taxon>Sedimenticola</taxon>
    </lineage>
</organism>
<dbReference type="EMBL" id="PQCO01000234">
    <property type="protein sequence ID" value="PUE00109.1"/>
    <property type="molecule type" value="Genomic_DNA"/>
</dbReference>
<name>A0A6N4DP99_9GAMM</name>
<evidence type="ECO:0000256" key="1">
    <source>
        <dbReference type="SAM" id="SignalP"/>
    </source>
</evidence>
<feature type="chain" id="PRO_5026872555" evidence="1">
    <location>
        <begin position="19"/>
        <end position="156"/>
    </location>
</feature>
<keyword evidence="1" id="KW-0732">Signal</keyword>
<feature type="signal peptide" evidence="1">
    <location>
        <begin position="1"/>
        <end position="18"/>
    </location>
</feature>
<dbReference type="SUPFAM" id="SSF103247">
    <property type="entry name" value="TT1751-like"/>
    <property type="match status" value="1"/>
</dbReference>
<accession>A0A6N4DP99</accession>
<proteinExistence type="predicted"/>
<dbReference type="AlphaFoldDB" id="A0A6N4DP99"/>